<name>A0A5F9CN07_RABIT</name>
<protein>
    <submittedName>
        <fullName evidence="1">Uncharacterized protein</fullName>
    </submittedName>
</protein>
<dbReference type="AlphaFoldDB" id="A0A5F9CN07"/>
<reference evidence="1 2" key="1">
    <citation type="journal article" date="2011" name="Nature">
        <title>A high-resolution map of human evolutionary constraint using 29 mammals.</title>
        <authorList>
            <person name="Lindblad-Toh K."/>
            <person name="Garber M."/>
            <person name="Zuk O."/>
            <person name="Lin M.F."/>
            <person name="Parker B.J."/>
            <person name="Washietl S."/>
            <person name="Kheradpour P."/>
            <person name="Ernst J."/>
            <person name="Jordan G."/>
            <person name="Mauceli E."/>
            <person name="Ward L.D."/>
            <person name="Lowe C.B."/>
            <person name="Holloway A.K."/>
            <person name="Clamp M."/>
            <person name="Gnerre S."/>
            <person name="Alfoldi J."/>
            <person name="Beal K."/>
            <person name="Chang J."/>
            <person name="Clawson H."/>
            <person name="Cuff J."/>
            <person name="Di Palma F."/>
            <person name="Fitzgerald S."/>
            <person name="Flicek P."/>
            <person name="Guttman M."/>
            <person name="Hubisz M.J."/>
            <person name="Jaffe D.B."/>
            <person name="Jungreis I."/>
            <person name="Kent W.J."/>
            <person name="Kostka D."/>
            <person name="Lara M."/>
            <person name="Martins A.L."/>
            <person name="Massingham T."/>
            <person name="Moltke I."/>
            <person name="Raney B.J."/>
            <person name="Rasmussen M.D."/>
            <person name="Robinson J."/>
            <person name="Stark A."/>
            <person name="Vilella A.J."/>
            <person name="Wen J."/>
            <person name="Xie X."/>
            <person name="Zody M.C."/>
            <person name="Baldwin J."/>
            <person name="Bloom T."/>
            <person name="Chin C.W."/>
            <person name="Heiman D."/>
            <person name="Nicol R."/>
            <person name="Nusbaum C."/>
            <person name="Young S."/>
            <person name="Wilkinson J."/>
            <person name="Worley K.C."/>
            <person name="Kovar C.L."/>
            <person name="Muzny D.M."/>
            <person name="Gibbs R.A."/>
            <person name="Cree A."/>
            <person name="Dihn H.H."/>
            <person name="Fowler G."/>
            <person name="Jhangiani S."/>
            <person name="Joshi V."/>
            <person name="Lee S."/>
            <person name="Lewis L.R."/>
            <person name="Nazareth L.V."/>
            <person name="Okwuonu G."/>
            <person name="Santibanez J."/>
            <person name="Warren W.C."/>
            <person name="Mardis E.R."/>
            <person name="Weinstock G.M."/>
            <person name="Wilson R.K."/>
            <person name="Delehaunty K."/>
            <person name="Dooling D."/>
            <person name="Fronik C."/>
            <person name="Fulton L."/>
            <person name="Fulton B."/>
            <person name="Graves T."/>
            <person name="Minx P."/>
            <person name="Sodergren E."/>
            <person name="Birney E."/>
            <person name="Margulies E.H."/>
            <person name="Herrero J."/>
            <person name="Green E.D."/>
            <person name="Haussler D."/>
            <person name="Siepel A."/>
            <person name="Goldman N."/>
            <person name="Pollard K.S."/>
            <person name="Pedersen J.S."/>
            <person name="Lander E.S."/>
            <person name="Kellis M."/>
        </authorList>
    </citation>
    <scope>NUCLEOTIDE SEQUENCE [LARGE SCALE GENOMIC DNA]</scope>
    <source>
        <strain evidence="1 2">Thorbecke inbred</strain>
    </source>
</reference>
<sequence>MMRQHNNQHGPQTHPEVLRIHVQLVTVQFTQLSKGAFEVVQVIQTLTEGSQHLLAMSLHLRIAHNSMCRGQVPKGLEEPLGPWVDNQQPEKMKTGLTTNFFHIHLAPQGSDRRLLLTGQMHHSVCFGGLQVNTVVSKASVSSSCPALPFMPKS</sequence>
<dbReference type="GeneTree" id="ENSGT00390000010849"/>
<dbReference type="InParanoid" id="A0A5F9CN07"/>
<accession>A0A5F9CN07</accession>
<dbReference type="Ensembl" id="ENSOCUT00000060632.1">
    <property type="protein sequence ID" value="ENSOCUP00000034806.1"/>
    <property type="gene ID" value="ENSOCUG00000038269.1"/>
</dbReference>
<reference evidence="1" key="2">
    <citation type="submission" date="2025-08" db="UniProtKB">
        <authorList>
            <consortium name="Ensembl"/>
        </authorList>
    </citation>
    <scope>IDENTIFICATION</scope>
    <source>
        <strain evidence="1">Thorbecke</strain>
    </source>
</reference>
<proteinExistence type="predicted"/>
<evidence type="ECO:0000313" key="1">
    <source>
        <dbReference type="Ensembl" id="ENSOCUP00000034806.1"/>
    </source>
</evidence>
<evidence type="ECO:0000313" key="2">
    <source>
        <dbReference type="Proteomes" id="UP000001811"/>
    </source>
</evidence>
<dbReference type="Bgee" id="ENSOCUG00000038269">
    <property type="expression patterns" value="Expressed in blood and 15 other cell types or tissues"/>
</dbReference>
<keyword evidence="2" id="KW-1185">Reference proteome</keyword>
<dbReference type="Proteomes" id="UP000001811">
    <property type="component" value="Chromosome 1"/>
</dbReference>
<reference evidence="1" key="3">
    <citation type="submission" date="2025-09" db="UniProtKB">
        <authorList>
            <consortium name="Ensembl"/>
        </authorList>
    </citation>
    <scope>IDENTIFICATION</scope>
    <source>
        <strain evidence="1">Thorbecke</strain>
    </source>
</reference>
<organism evidence="1 2">
    <name type="scientific">Oryctolagus cuniculus</name>
    <name type="common">Rabbit</name>
    <dbReference type="NCBI Taxonomy" id="9986"/>
    <lineage>
        <taxon>Eukaryota</taxon>
        <taxon>Metazoa</taxon>
        <taxon>Chordata</taxon>
        <taxon>Craniata</taxon>
        <taxon>Vertebrata</taxon>
        <taxon>Euteleostomi</taxon>
        <taxon>Mammalia</taxon>
        <taxon>Eutheria</taxon>
        <taxon>Euarchontoglires</taxon>
        <taxon>Glires</taxon>
        <taxon>Lagomorpha</taxon>
        <taxon>Leporidae</taxon>
        <taxon>Oryctolagus</taxon>
    </lineage>
</organism>
<dbReference type="EMBL" id="AAGW02008066">
    <property type="status" value="NOT_ANNOTATED_CDS"/>
    <property type="molecule type" value="Genomic_DNA"/>
</dbReference>